<reference evidence="1" key="1">
    <citation type="submission" date="2019-05" db="EMBL/GenBank/DDBJ databases">
        <authorList>
            <consortium name="Pathogen Informatics"/>
        </authorList>
    </citation>
    <scope>NUCLEOTIDE SEQUENCE [LARGE SCALE GENOMIC DNA]</scope>
    <source>
        <strain evidence="1">NCTC12965</strain>
    </source>
</reference>
<name>A0A4U9UU17_SERFO</name>
<accession>A0A4U9UU17</accession>
<organism evidence="1">
    <name type="scientific">Serratia fonticola</name>
    <dbReference type="NCBI Taxonomy" id="47917"/>
    <lineage>
        <taxon>Bacteria</taxon>
        <taxon>Pseudomonadati</taxon>
        <taxon>Pseudomonadota</taxon>
        <taxon>Gammaproteobacteria</taxon>
        <taxon>Enterobacterales</taxon>
        <taxon>Yersiniaceae</taxon>
        <taxon>Serratia</taxon>
    </lineage>
</organism>
<evidence type="ECO:0000313" key="1">
    <source>
        <dbReference type="EMBL" id="VTR35779.1"/>
    </source>
</evidence>
<dbReference type="PANTHER" id="PTHR37024">
    <property type="entry name" value="TYPE VI SECRETION SYSTEM DUF2094 AND IMPA-RELATED DOMAIN PROTEIN"/>
    <property type="match status" value="1"/>
</dbReference>
<dbReference type="PANTHER" id="PTHR37024:SF3">
    <property type="entry name" value="TYPE VI SECRETION SYSTEM PROTEIN TSSA"/>
    <property type="match status" value="1"/>
</dbReference>
<proteinExistence type="predicted"/>
<gene>
    <name evidence="1" type="ORF">NCTC12965_03839</name>
</gene>
<dbReference type="AlphaFoldDB" id="A0A4U9UU17"/>
<dbReference type="EMBL" id="CABEEZ010000081">
    <property type="protein sequence ID" value="VTR35779.1"/>
    <property type="molecule type" value="Genomic_DNA"/>
</dbReference>
<protein>
    <submittedName>
        <fullName evidence="1">Type VI secretion-associated protein, VC_A0119 family</fullName>
    </submittedName>
</protein>
<sequence>MVHLLRTLQHGGEPGDLMLAISLLTAYVQNFWTSAWPLNPLHKRRFAQQILKRFDSASGSFSQRATDAQRQDVQGLLAHLAQVWHSEEPALAKEVDSLRTSYARLPTRTVEPVVGGGRTPSVWFGIDINLCQQNDQPQSEH</sequence>